<dbReference type="AlphaFoldDB" id="A0A411ECN1"/>
<name>A0A411ECN1_9FLAO</name>
<accession>A0A411ECN1</accession>
<keyword evidence="2" id="KW-1185">Reference proteome</keyword>
<dbReference type="KEGG" id="mur:EQY75_00565"/>
<dbReference type="SUPFAM" id="SSF75011">
    <property type="entry name" value="3-carboxy-cis,cis-mucoante lactonizing enzyme"/>
    <property type="match status" value="1"/>
</dbReference>
<sequence>MVSFDLKDNPKELTLFAEDLISTPLYERDFAVSPDGNEVLFTRGTYTQKIRALVSISSEGATWGEAQILPFSGKYQDIEPFYAPDGSKLYFASNRPIYNDTTRSDYNIWAVERKENGWGVPFHLDSIINTKNDEFYPAVSSNGNLYFTATRTDGIGREDIFLSEYASGQYQTPTPLDSTVNSTLYEFNAYVNPDESFIIFSSFGREDGYGGGDLYFSEKSAHGSWTPAQNMGPELNSEFLDFCPFVDQKHGNLYFSSDRTDQIPVSVESAQDILNEANKTLNGMGNIYRINLSNTPLKSLQ</sequence>
<gene>
    <name evidence="1" type="ORF">EQY75_00565</name>
</gene>
<dbReference type="Proteomes" id="UP000290889">
    <property type="component" value="Chromosome"/>
</dbReference>
<dbReference type="InterPro" id="IPR011042">
    <property type="entry name" value="6-blade_b-propeller_TolB-like"/>
</dbReference>
<proteinExistence type="predicted"/>
<dbReference type="EMBL" id="CP035544">
    <property type="protein sequence ID" value="QBA65535.1"/>
    <property type="molecule type" value="Genomic_DNA"/>
</dbReference>
<protein>
    <submittedName>
        <fullName evidence="1">Exo-alpha-sialidase</fullName>
    </submittedName>
</protein>
<dbReference type="Gene3D" id="2.120.10.30">
    <property type="entry name" value="TolB, C-terminal domain"/>
    <property type="match status" value="1"/>
</dbReference>
<dbReference type="InterPro" id="IPR011659">
    <property type="entry name" value="WD40"/>
</dbReference>
<dbReference type="Pfam" id="PF07676">
    <property type="entry name" value="PD40"/>
    <property type="match status" value="3"/>
</dbReference>
<evidence type="ECO:0000313" key="2">
    <source>
        <dbReference type="Proteomes" id="UP000290889"/>
    </source>
</evidence>
<reference evidence="1 2" key="1">
    <citation type="submission" date="2019-01" db="EMBL/GenBank/DDBJ databases">
        <title>Muriicola soli sp. nov., isolated from soil.</title>
        <authorList>
            <person name="Kang H.J."/>
            <person name="Kim S.B."/>
        </authorList>
    </citation>
    <scope>NUCLEOTIDE SEQUENCE [LARGE SCALE GENOMIC DNA]</scope>
    <source>
        <strain evidence="1 2">MMS17-SY002</strain>
    </source>
</reference>
<dbReference type="OrthoDB" id="9809364at2"/>
<organism evidence="1 2">
    <name type="scientific">Muriicola soli</name>
    <dbReference type="NCBI Taxonomy" id="2507538"/>
    <lineage>
        <taxon>Bacteria</taxon>
        <taxon>Pseudomonadati</taxon>
        <taxon>Bacteroidota</taxon>
        <taxon>Flavobacteriia</taxon>
        <taxon>Flavobacteriales</taxon>
        <taxon>Flavobacteriaceae</taxon>
        <taxon>Muriicola</taxon>
    </lineage>
</organism>
<evidence type="ECO:0000313" key="1">
    <source>
        <dbReference type="EMBL" id="QBA65535.1"/>
    </source>
</evidence>